<dbReference type="AlphaFoldDB" id="A0A836L7G9"/>
<evidence type="ECO:0000313" key="2">
    <source>
        <dbReference type="Proteomes" id="UP000674318"/>
    </source>
</evidence>
<accession>A0A836L7G9</accession>
<protein>
    <submittedName>
        <fullName evidence="1">Uncharacterized protein</fullName>
    </submittedName>
</protein>
<comment type="caution">
    <text evidence="1">The sequence shown here is derived from an EMBL/GenBank/DDBJ whole genome shotgun (WGS) entry which is preliminary data.</text>
</comment>
<dbReference type="KEGG" id="phet:94290126"/>
<keyword evidence="2" id="KW-1185">Reference proteome</keyword>
<evidence type="ECO:0000313" key="1">
    <source>
        <dbReference type="EMBL" id="KAG5501786.1"/>
    </source>
</evidence>
<sequence>MNTGSSQAHGDAFSVVHLSRLHKDVLVLREYLRSALLADSPQMEMLVYTHFYQLYKDFYLPFYMARANVSSRSSSDAGGAPLPDARPAATPEARFVFSTYTQDVLAACVYLLRPASLPDTYSVPRTPPACEEADNDANASNLYVSAKQRRFCGLVFMYTCWSSAALPVHLVLQALYPLLDAGVSGSPVATTAMVKQTTSPPRGPERTGHTENHIAANLFAQERFASQRRLLSETLTGLVLSRASGVRALFCVLLLNDRVESDMTREAAQLLVQLLTSPALTLWRQQHLSQPVANCIHASASEAEECAVEAVVIHVTTTLSKEEQLRLLAPQLLALLEEHADTTTAVSSSGTAARPRFLDRLDALHMRLPAETLEQRLHLGITMLLNALLRLAPRGSRDFVHLYRQAFYTNKYVLTPGFGCLSLRRDTSVDEESTIAALLRLKSLAKGVSLGAGSEALTRVLSPTAAGILNLCALPFARGSREGGAAQLFSPLLQSALCSLLTELLSNPSLYDLCAHTLVSACGEAHPYSYVVRDVVQPRLCYAREVCERAHLVAGLQWLLLDFAATTPGFVHACVNVMVGQCQVELFATGMETAALSPVPELTETTFSRMTAASTANALSGVVDTSPLVVVLERLALEATPEALFGSQKASLASTLELFGGILGLSGVLCRWALGMMEHLLSVANFKVYLDKRDTPAELSKKLARLQKCCRNILASLTPSNTSTQRGWASYAVVAEDDAILSLATRVRHALNACLEFIAERLTLSEAEAHHQRDKDDKQGEAITAVRTQWQQLCEQLQSALDCRAAVDVVLTLAVLAQSVDDVVWDVTDPQPLYEITQRVLQLLLRVLFVTDDVGAALRAIHCVTWLGMYRFDSKDSTCVADVIWAVLVEDNPPPWLDASVECKKAKQSEMGARLCRLRVRVLDILLSWIDYDEDGRTLRNVDDSMRRTHHTSLYDVLVSLCQSRQGAFVQVAALHFVGAYTLAMQPRVPISAICDLCCDVFRLSQHEMAKAACAAALGKVVVFLCQDTDANAVVLTNSEIETVQRLASAMSSYRGRPLHAGNTTMSASATHATAEVDLHDAVIQQHGREMLAILRSTFPGFWQ</sequence>
<organism evidence="1 2">
    <name type="scientific">Porcisia hertigi</name>
    <dbReference type="NCBI Taxonomy" id="2761500"/>
    <lineage>
        <taxon>Eukaryota</taxon>
        <taxon>Discoba</taxon>
        <taxon>Euglenozoa</taxon>
        <taxon>Kinetoplastea</taxon>
        <taxon>Metakinetoplastina</taxon>
        <taxon>Trypanosomatida</taxon>
        <taxon>Trypanosomatidae</taxon>
        <taxon>Leishmaniinae</taxon>
        <taxon>Porcisia</taxon>
    </lineage>
</organism>
<proteinExistence type="predicted"/>
<dbReference type="EMBL" id="JAFJZO010000026">
    <property type="protein sequence ID" value="KAG5501786.1"/>
    <property type="molecule type" value="Genomic_DNA"/>
</dbReference>
<dbReference type="GeneID" id="94290126"/>
<dbReference type="RefSeq" id="XP_067756233.1">
    <property type="nucleotide sequence ID" value="XM_067900049.1"/>
</dbReference>
<gene>
    <name evidence="1" type="ORF">JKF63_04055</name>
</gene>
<name>A0A836L7G9_9TRYP</name>
<dbReference type="Proteomes" id="UP000674318">
    <property type="component" value="Unassembled WGS sequence"/>
</dbReference>
<reference evidence="1 2" key="1">
    <citation type="submission" date="2021-02" db="EMBL/GenBank/DDBJ databases">
        <title>Porcisia hertigi Genome sequencing and assembly.</title>
        <authorList>
            <person name="Almutairi H."/>
            <person name="Gatherer D."/>
        </authorList>
    </citation>
    <scope>NUCLEOTIDE SEQUENCE [LARGE SCALE GENOMIC DNA]</scope>
    <source>
        <strain evidence="1 2">C119</strain>
    </source>
</reference>
<dbReference type="OrthoDB" id="273242at2759"/>